<organism evidence="2 3">
    <name type="scientific">Nocardiopsis tropica</name>
    <dbReference type="NCBI Taxonomy" id="109330"/>
    <lineage>
        <taxon>Bacteria</taxon>
        <taxon>Bacillati</taxon>
        <taxon>Actinomycetota</taxon>
        <taxon>Actinomycetes</taxon>
        <taxon>Streptosporangiales</taxon>
        <taxon>Nocardiopsidaceae</taxon>
        <taxon>Nocardiopsis</taxon>
    </lineage>
</organism>
<dbReference type="Pfam" id="PF19054">
    <property type="entry name" value="DUF5753"/>
    <property type="match status" value="1"/>
</dbReference>
<dbReference type="InterPro" id="IPR001387">
    <property type="entry name" value="Cro/C1-type_HTH"/>
</dbReference>
<evidence type="ECO:0000259" key="1">
    <source>
        <dbReference type="PROSITE" id="PS50943"/>
    </source>
</evidence>
<dbReference type="Gene3D" id="1.10.260.40">
    <property type="entry name" value="lambda repressor-like DNA-binding domains"/>
    <property type="match status" value="1"/>
</dbReference>
<evidence type="ECO:0000313" key="3">
    <source>
        <dbReference type="Proteomes" id="UP001348641"/>
    </source>
</evidence>
<comment type="caution">
    <text evidence="2">The sequence shown here is derived from an EMBL/GenBank/DDBJ whole genome shotgun (WGS) entry which is preliminary data.</text>
</comment>
<evidence type="ECO:0000313" key="2">
    <source>
        <dbReference type="EMBL" id="MEE2051210.1"/>
    </source>
</evidence>
<dbReference type="InterPro" id="IPR043917">
    <property type="entry name" value="DUF5753"/>
</dbReference>
<accession>A0ABU7KPH9</accession>
<dbReference type="Pfam" id="PF13560">
    <property type="entry name" value="HTH_31"/>
    <property type="match status" value="1"/>
</dbReference>
<dbReference type="SMART" id="SM00530">
    <property type="entry name" value="HTH_XRE"/>
    <property type="match status" value="1"/>
</dbReference>
<reference evidence="2 3" key="1">
    <citation type="submission" date="2023-07" db="EMBL/GenBank/DDBJ databases">
        <authorList>
            <person name="Girao M."/>
            <person name="Carvalho M.F."/>
        </authorList>
    </citation>
    <scope>NUCLEOTIDE SEQUENCE [LARGE SCALE GENOMIC DNA]</scope>
    <source>
        <strain evidence="2 3">66/93</strain>
    </source>
</reference>
<dbReference type="PROSITE" id="PS50943">
    <property type="entry name" value="HTH_CROC1"/>
    <property type="match status" value="1"/>
</dbReference>
<proteinExistence type="predicted"/>
<dbReference type="Proteomes" id="UP001348641">
    <property type="component" value="Unassembled WGS sequence"/>
</dbReference>
<feature type="domain" description="HTH cro/C1-type" evidence="1">
    <location>
        <begin position="16"/>
        <end position="52"/>
    </location>
</feature>
<dbReference type="SUPFAM" id="SSF47413">
    <property type="entry name" value="lambda repressor-like DNA-binding domains"/>
    <property type="match status" value="1"/>
</dbReference>
<name>A0ABU7KPH9_9ACTN</name>
<dbReference type="RefSeq" id="WP_330158365.1">
    <property type="nucleotide sequence ID" value="NZ_BAAAJA010000027.1"/>
</dbReference>
<sequence length="268" mass="30540">MADKIHQEWKPFGVRVRELRRQAGVSQAELGLRLKLTGGMVGHLERATRVPNRDHVRTMDAEFATDGELDALWLEVVQGKSVLPWFRDALEMERRAESISEYHPILIPGLLQTRSYARVLIAARQLRKTAEEIEEVVELRANRLPTIRPSRPALWFVVEQSVVNRVIGSEEVMREQLQHIITLAEEDTIRFQIIPDDVRHHCGLCSPFRLMSMQNGRKAVRMEHTLGGTSFDRAPEIEGMSDLFGALQAEALSPRRSLEVLHATMKGL</sequence>
<gene>
    <name evidence="2" type="ORF">Q8A49_11980</name>
</gene>
<dbReference type="EMBL" id="JAUUCC010000025">
    <property type="protein sequence ID" value="MEE2051210.1"/>
    <property type="molecule type" value="Genomic_DNA"/>
</dbReference>
<dbReference type="InterPro" id="IPR010982">
    <property type="entry name" value="Lambda_DNA-bd_dom_sf"/>
</dbReference>
<protein>
    <submittedName>
        <fullName evidence="2">Helix-turn-helix transcriptional regulator</fullName>
    </submittedName>
</protein>
<dbReference type="CDD" id="cd00093">
    <property type="entry name" value="HTH_XRE"/>
    <property type="match status" value="1"/>
</dbReference>